<dbReference type="PANTHER" id="PTHR22550">
    <property type="entry name" value="SPORE GERMINATION PROTEIN"/>
    <property type="match status" value="1"/>
</dbReference>
<evidence type="ECO:0000313" key="5">
    <source>
        <dbReference type="Proteomes" id="UP001597262"/>
    </source>
</evidence>
<feature type="transmembrane region" description="Helical" evidence="3">
    <location>
        <begin position="401"/>
        <end position="426"/>
    </location>
</feature>
<evidence type="ECO:0000313" key="4">
    <source>
        <dbReference type="EMBL" id="MFD1178365.1"/>
    </source>
</evidence>
<dbReference type="PANTHER" id="PTHR22550:SF5">
    <property type="entry name" value="LEUCINE ZIPPER PROTEIN 4"/>
    <property type="match status" value="1"/>
</dbReference>
<keyword evidence="3" id="KW-0812">Transmembrane</keyword>
<accession>A0ABW3S1P5</accession>
<reference evidence="5" key="1">
    <citation type="journal article" date="2019" name="Int. J. Syst. Evol. Microbiol.">
        <title>The Global Catalogue of Microorganisms (GCM) 10K type strain sequencing project: providing services to taxonomists for standard genome sequencing and annotation.</title>
        <authorList>
            <consortium name="The Broad Institute Genomics Platform"/>
            <consortium name="The Broad Institute Genome Sequencing Center for Infectious Disease"/>
            <person name="Wu L."/>
            <person name="Ma J."/>
        </authorList>
    </citation>
    <scope>NUCLEOTIDE SEQUENCE [LARGE SCALE GENOMIC DNA]</scope>
    <source>
        <strain evidence="5">CCUG 59189</strain>
    </source>
</reference>
<dbReference type="PIRSF" id="PIRSF005690">
    <property type="entry name" value="GerBA"/>
    <property type="match status" value="1"/>
</dbReference>
<dbReference type="InterPro" id="IPR004995">
    <property type="entry name" value="Spore_Ger"/>
</dbReference>
<dbReference type="Proteomes" id="UP001597262">
    <property type="component" value="Unassembled WGS sequence"/>
</dbReference>
<feature type="transmembrane region" description="Helical" evidence="3">
    <location>
        <begin position="370"/>
        <end position="389"/>
    </location>
</feature>
<feature type="transmembrane region" description="Helical" evidence="3">
    <location>
        <begin position="319"/>
        <end position="337"/>
    </location>
</feature>
<proteinExistence type="inferred from homology"/>
<dbReference type="Pfam" id="PF03323">
    <property type="entry name" value="GerA"/>
    <property type="match status" value="1"/>
</dbReference>
<sequence length="477" mass="53089">MNMIKRIFAGDESLKIRPFHDPDTNLVSGCFIYIKGMVNNIMLNSNIIRPVLNYNSSHEGEQLSPQIIMDHILDVGDVELAEDMDSILGSLIYGYTLLLIDGYKEVLVIGTVGWENRGVNEPNSERNVTGPREGFSESLVINLSLVRRRIKSPDLKLKFMQVGEKTNTKVCICYIEGVASDKILKELMHRIEKIKADDILDSGYILEMVKDSPLSPFETIGNTERPDTVAGKLLEGRIAVMVDGSPFVLTVPFLFVEYFQVSEDYFNNYVFSSINRILRFISAFLAISIPAIYVSLVAYHQEMIPTPLLLSISAARQSVPLPTVVEAFFMLFVFEILREAGTRMPAPIGQAVSIVGALVLGQAAVDARVVSAPMIIVVGFTGITALLSIKLQGASIFVRFILLILASVMGLYGYVFGILGLVIHLMTMKSFGVSYMLTVGSFKEHDIKDTVVRMPWWQIKLRAPVSSVKQHIRKVLK</sequence>
<comment type="caution">
    <text evidence="4">The sequence shown here is derived from an EMBL/GenBank/DDBJ whole genome shotgun (WGS) entry which is preliminary data.</text>
</comment>
<protein>
    <submittedName>
        <fullName evidence="4">Spore germination protein</fullName>
    </submittedName>
</protein>
<keyword evidence="5" id="KW-1185">Reference proteome</keyword>
<gene>
    <name evidence="4" type="ORF">ACFQ3W_18980</name>
</gene>
<dbReference type="InterPro" id="IPR050768">
    <property type="entry name" value="UPF0353/GerABKA_families"/>
</dbReference>
<name>A0ABW3S1P5_9BACL</name>
<organism evidence="4 5">
    <name type="scientific">Paenibacillus puldeungensis</name>
    <dbReference type="NCBI Taxonomy" id="696536"/>
    <lineage>
        <taxon>Bacteria</taxon>
        <taxon>Bacillati</taxon>
        <taxon>Bacillota</taxon>
        <taxon>Bacilli</taxon>
        <taxon>Bacillales</taxon>
        <taxon>Paenibacillaceae</taxon>
        <taxon>Paenibacillus</taxon>
    </lineage>
</organism>
<keyword evidence="3" id="KW-1133">Transmembrane helix</keyword>
<feature type="transmembrane region" description="Helical" evidence="3">
    <location>
        <begin position="277"/>
        <end position="299"/>
    </location>
</feature>
<evidence type="ECO:0000256" key="1">
    <source>
        <dbReference type="ARBA" id="ARBA00005278"/>
    </source>
</evidence>
<evidence type="ECO:0000256" key="2">
    <source>
        <dbReference type="ARBA" id="ARBA00023136"/>
    </source>
</evidence>
<dbReference type="RefSeq" id="WP_379320810.1">
    <property type="nucleotide sequence ID" value="NZ_JBHTLM010000016.1"/>
</dbReference>
<feature type="transmembrane region" description="Helical" evidence="3">
    <location>
        <begin position="344"/>
        <end position="364"/>
    </location>
</feature>
<evidence type="ECO:0000256" key="3">
    <source>
        <dbReference type="SAM" id="Phobius"/>
    </source>
</evidence>
<comment type="similarity">
    <text evidence="1">Belongs to the GerABKA family.</text>
</comment>
<dbReference type="EMBL" id="JBHTLM010000016">
    <property type="protein sequence ID" value="MFD1178365.1"/>
    <property type="molecule type" value="Genomic_DNA"/>
</dbReference>
<keyword evidence="2 3" id="KW-0472">Membrane</keyword>